<keyword evidence="6" id="KW-1185">Reference proteome</keyword>
<dbReference type="SUPFAM" id="SSF53335">
    <property type="entry name" value="S-adenosyl-L-methionine-dependent methyltransferases"/>
    <property type="match status" value="1"/>
</dbReference>
<dbReference type="AlphaFoldDB" id="A0AA39CJG4"/>
<evidence type="ECO:0000313" key="6">
    <source>
        <dbReference type="Proteomes" id="UP001172673"/>
    </source>
</evidence>
<dbReference type="Proteomes" id="UP001172673">
    <property type="component" value="Unassembled WGS sequence"/>
</dbReference>
<dbReference type="InterPro" id="IPR016461">
    <property type="entry name" value="COMT-like"/>
</dbReference>
<reference evidence="5" key="1">
    <citation type="submission" date="2022-10" db="EMBL/GenBank/DDBJ databases">
        <title>Culturing micro-colonial fungi from biological soil crusts in the Mojave desert and describing Neophaeococcomyces mojavensis, and introducing the new genera and species Taxawa tesnikishii.</title>
        <authorList>
            <person name="Kurbessoian T."/>
            <person name="Stajich J.E."/>
        </authorList>
    </citation>
    <scope>NUCLEOTIDE SEQUENCE</scope>
    <source>
        <strain evidence="5">TK_41</strain>
    </source>
</reference>
<dbReference type="Gene3D" id="3.40.50.150">
    <property type="entry name" value="Vaccinia Virus protein VP39"/>
    <property type="match status" value="1"/>
</dbReference>
<dbReference type="SUPFAM" id="SSF46785">
    <property type="entry name" value="Winged helix' DNA-binding domain"/>
    <property type="match status" value="1"/>
</dbReference>
<feature type="domain" description="O-methyltransferase C-terminal" evidence="4">
    <location>
        <begin position="249"/>
        <end position="395"/>
    </location>
</feature>
<dbReference type="PANTHER" id="PTHR43712">
    <property type="entry name" value="PUTATIVE (AFU_ORTHOLOGUE AFUA_4G14580)-RELATED"/>
    <property type="match status" value="1"/>
</dbReference>
<dbReference type="InterPro" id="IPR029063">
    <property type="entry name" value="SAM-dependent_MTases_sf"/>
</dbReference>
<dbReference type="GO" id="GO:0008171">
    <property type="term" value="F:O-methyltransferase activity"/>
    <property type="evidence" value="ECO:0007669"/>
    <property type="project" value="InterPro"/>
</dbReference>
<organism evidence="5 6">
    <name type="scientific">Cladophialophora chaetospira</name>
    <dbReference type="NCBI Taxonomy" id="386627"/>
    <lineage>
        <taxon>Eukaryota</taxon>
        <taxon>Fungi</taxon>
        <taxon>Dikarya</taxon>
        <taxon>Ascomycota</taxon>
        <taxon>Pezizomycotina</taxon>
        <taxon>Eurotiomycetes</taxon>
        <taxon>Chaetothyriomycetidae</taxon>
        <taxon>Chaetothyriales</taxon>
        <taxon>Herpotrichiellaceae</taxon>
        <taxon>Cladophialophora</taxon>
    </lineage>
</organism>
<sequence length="417" mass="46071">MEAITGQIQALAKEADHVGRNQILNSLRDLQYSLESPMDLFMRLYNSHLQLAITYVGIDTNIFGQLASGGNCSFTAVELAEKLGASSDLLGQETPPQVRRQPAIYSSNHIERILRYLASIGYITNPAQNQYGANKITHILASPIAKAGIIHAFDTCGPAIQAVPSFLADHKYQDITSNSETPFQKGHNTSLSTFKYLQGQPKLFNGLQQVMTAFQSSAWLEGLGVLDREAQKLSLSQHRAAGEDEPPFFVDIGGGHGHQSLHILERYPHLSNRIILQDLPETISHLPSTFRSSIRATAQSFFEPQPADMRGAKFFYLRRILHDWPDEDCLKILAHLKDAMADGRGESRILIDEVVLPDMGAPWQAFMQDLSMGILFGGKERTRAEWEALVGKAGLSIAEVKIYSPTSCAGVIVVERT</sequence>
<keyword evidence="2" id="KW-0808">Transferase</keyword>
<evidence type="ECO:0000256" key="2">
    <source>
        <dbReference type="ARBA" id="ARBA00022679"/>
    </source>
</evidence>
<name>A0AA39CJG4_9EURO</name>
<evidence type="ECO:0000256" key="3">
    <source>
        <dbReference type="ARBA" id="ARBA00022691"/>
    </source>
</evidence>
<evidence type="ECO:0000259" key="4">
    <source>
        <dbReference type="Pfam" id="PF00891"/>
    </source>
</evidence>
<dbReference type="Gene3D" id="1.10.10.10">
    <property type="entry name" value="Winged helix-like DNA-binding domain superfamily/Winged helix DNA-binding domain"/>
    <property type="match status" value="1"/>
</dbReference>
<comment type="caution">
    <text evidence="5">The sequence shown here is derived from an EMBL/GenBank/DDBJ whole genome shotgun (WGS) entry which is preliminary data.</text>
</comment>
<dbReference type="PROSITE" id="PS51683">
    <property type="entry name" value="SAM_OMT_II"/>
    <property type="match status" value="1"/>
</dbReference>
<evidence type="ECO:0000313" key="5">
    <source>
        <dbReference type="EMBL" id="KAJ9610291.1"/>
    </source>
</evidence>
<dbReference type="PANTHER" id="PTHR43712:SF1">
    <property type="entry name" value="HYPOTHETICAL O-METHYLTRANSFERASE (EUROFUNG)-RELATED"/>
    <property type="match status" value="1"/>
</dbReference>
<dbReference type="EMBL" id="JAPDRK010000007">
    <property type="protein sequence ID" value="KAJ9610291.1"/>
    <property type="molecule type" value="Genomic_DNA"/>
</dbReference>
<protein>
    <recommendedName>
        <fullName evidence="4">O-methyltransferase C-terminal domain-containing protein</fullName>
    </recommendedName>
</protein>
<dbReference type="InterPro" id="IPR036388">
    <property type="entry name" value="WH-like_DNA-bd_sf"/>
</dbReference>
<dbReference type="InterPro" id="IPR001077">
    <property type="entry name" value="COMT_C"/>
</dbReference>
<accession>A0AA39CJG4</accession>
<dbReference type="GO" id="GO:0032259">
    <property type="term" value="P:methylation"/>
    <property type="evidence" value="ECO:0007669"/>
    <property type="project" value="UniProtKB-KW"/>
</dbReference>
<proteinExistence type="predicted"/>
<keyword evidence="1" id="KW-0489">Methyltransferase</keyword>
<gene>
    <name evidence="5" type="ORF">H2200_005068</name>
</gene>
<keyword evidence="3" id="KW-0949">S-adenosyl-L-methionine</keyword>
<evidence type="ECO:0000256" key="1">
    <source>
        <dbReference type="ARBA" id="ARBA00022603"/>
    </source>
</evidence>
<dbReference type="Pfam" id="PF00891">
    <property type="entry name" value="Methyltransf_2"/>
    <property type="match status" value="1"/>
</dbReference>
<dbReference type="InterPro" id="IPR036390">
    <property type="entry name" value="WH_DNA-bd_sf"/>
</dbReference>